<name>A0A2G5UK75_9PELO</name>
<gene>
    <name evidence="2" type="primary">Cnig_chr_III.g11462</name>
    <name evidence="2" type="ORF">B9Z55_011462</name>
</gene>
<evidence type="ECO:0000256" key="1">
    <source>
        <dbReference type="SAM" id="Phobius"/>
    </source>
</evidence>
<keyword evidence="1" id="KW-1133">Transmembrane helix</keyword>
<dbReference type="EMBL" id="PDUG01000003">
    <property type="protein sequence ID" value="PIC39937.1"/>
    <property type="molecule type" value="Genomic_DNA"/>
</dbReference>
<accession>A0A2G5UK75</accession>
<reference evidence="3" key="1">
    <citation type="submission" date="2017-10" db="EMBL/GenBank/DDBJ databases">
        <title>Rapid genome shrinkage in a self-fertile nematode reveals novel sperm competition proteins.</title>
        <authorList>
            <person name="Yin D."/>
            <person name="Schwarz E.M."/>
            <person name="Thomas C.G."/>
            <person name="Felde R.L."/>
            <person name="Korf I.F."/>
            <person name="Cutter A.D."/>
            <person name="Schartner C.M."/>
            <person name="Ralston E.J."/>
            <person name="Meyer B.J."/>
            <person name="Haag E.S."/>
        </authorList>
    </citation>
    <scope>NUCLEOTIDE SEQUENCE [LARGE SCALE GENOMIC DNA]</scope>
    <source>
        <strain evidence="3">JU1422</strain>
    </source>
</reference>
<organism evidence="2 3">
    <name type="scientific">Caenorhabditis nigoni</name>
    <dbReference type="NCBI Taxonomy" id="1611254"/>
    <lineage>
        <taxon>Eukaryota</taxon>
        <taxon>Metazoa</taxon>
        <taxon>Ecdysozoa</taxon>
        <taxon>Nematoda</taxon>
        <taxon>Chromadorea</taxon>
        <taxon>Rhabditida</taxon>
        <taxon>Rhabditina</taxon>
        <taxon>Rhabditomorpha</taxon>
        <taxon>Rhabditoidea</taxon>
        <taxon>Rhabditidae</taxon>
        <taxon>Peloderinae</taxon>
        <taxon>Caenorhabditis</taxon>
    </lineage>
</organism>
<evidence type="ECO:0000313" key="2">
    <source>
        <dbReference type="EMBL" id="PIC39937.1"/>
    </source>
</evidence>
<evidence type="ECO:0000313" key="3">
    <source>
        <dbReference type="Proteomes" id="UP000230233"/>
    </source>
</evidence>
<keyword evidence="3" id="KW-1185">Reference proteome</keyword>
<dbReference type="Proteomes" id="UP000230233">
    <property type="component" value="Chromosome III"/>
</dbReference>
<keyword evidence="1" id="KW-0472">Membrane</keyword>
<protein>
    <submittedName>
        <fullName evidence="2">Uncharacterized protein</fullName>
    </submittedName>
</protein>
<dbReference type="AlphaFoldDB" id="A0A2G5UK75"/>
<feature type="transmembrane region" description="Helical" evidence="1">
    <location>
        <begin position="96"/>
        <end position="114"/>
    </location>
</feature>
<proteinExistence type="predicted"/>
<comment type="caution">
    <text evidence="2">The sequence shown here is derived from an EMBL/GenBank/DDBJ whole genome shotgun (WGS) entry which is preliminary data.</text>
</comment>
<feature type="transmembrane region" description="Helical" evidence="1">
    <location>
        <begin position="62"/>
        <end position="84"/>
    </location>
</feature>
<dbReference type="OrthoDB" id="10444850at2759"/>
<sequence>MEKIVKLFVIVFANNYCIAEKLFNGSECLYSTLLIFFHATIGLIGIYSEIPDLEFLKFLMKGVAFAQICNFNNIVVFAALVFFARFQRNGNLHNRSLLSLAIAYPLDILLLIAYNRLQLENQKWTGEEPVEYRYTNLF</sequence>
<feature type="transmembrane region" description="Helical" evidence="1">
    <location>
        <begin position="29"/>
        <end position="50"/>
    </location>
</feature>
<keyword evidence="1" id="KW-0812">Transmembrane</keyword>